<comment type="caution">
    <text evidence="10">The sequence shown here is derived from an EMBL/GenBank/DDBJ whole genome shotgun (WGS) entry which is preliminary data.</text>
</comment>
<evidence type="ECO:0000256" key="2">
    <source>
        <dbReference type="ARBA" id="ARBA00004477"/>
    </source>
</evidence>
<evidence type="ECO:0000256" key="9">
    <source>
        <dbReference type="ARBA" id="ARBA00023136"/>
    </source>
</evidence>
<comment type="catalytic activity">
    <reaction evidence="1">
        <text>1,2-dihexadecanoyl-sn-glycero-3-phosphate + H2O = 1,2-dihexadecanoyl-sn-glycerol + phosphate</text>
        <dbReference type="Rhea" id="RHEA:43236"/>
        <dbReference type="ChEBI" id="CHEBI:15377"/>
        <dbReference type="ChEBI" id="CHEBI:43474"/>
        <dbReference type="ChEBI" id="CHEBI:72859"/>
        <dbReference type="ChEBI" id="CHEBI:82929"/>
    </reaction>
    <physiologicalReaction direction="left-to-right" evidence="1">
        <dbReference type="Rhea" id="RHEA:43237"/>
    </physiologicalReaction>
</comment>
<dbReference type="PANTHER" id="PTHR14969">
    <property type="entry name" value="SPHINGOSINE-1-PHOSPHATE PHOSPHOHYDROLASE"/>
    <property type="match status" value="1"/>
</dbReference>
<dbReference type="Proteomes" id="UP001356427">
    <property type="component" value="Unassembled WGS sequence"/>
</dbReference>
<keyword evidence="8" id="KW-0443">Lipid metabolism</keyword>
<evidence type="ECO:0000256" key="5">
    <source>
        <dbReference type="ARBA" id="ARBA00022801"/>
    </source>
</evidence>
<keyword evidence="6" id="KW-0256">Endoplasmic reticulum</keyword>
<sequence length="137" mass="15643">MAMGLRQRPGPMETLLLDLGLVQIVKTLFRRRRPPAQNRSNIFSTFFVERYSFPSIHSTWAAMCARFLLAQLVVTAPLRGLVLGRPGEPVPSYVGRHYVTDVGFGLAMGYYQYGLVERLWLLWDCLQDLHDMVRSLG</sequence>
<keyword evidence="4" id="KW-0812">Transmembrane</keyword>
<protein>
    <recommendedName>
        <fullName evidence="12">Phosphatidic acid phosphatase type 2/haloperoxidase domain-containing protein</fullName>
    </recommendedName>
</protein>
<dbReference type="PANTHER" id="PTHR14969:SF18">
    <property type="entry name" value="POLYISOPRENOID DIPHOSPHATE_PHOSPHATE PHOSPHOHYDROLASE PLPP6"/>
    <property type="match status" value="1"/>
</dbReference>
<accession>A0AAN8QU38</accession>
<comment type="similarity">
    <text evidence="3">Belongs to the PA-phosphatase related phosphoesterase family.</text>
</comment>
<proteinExistence type="inferred from homology"/>
<dbReference type="GO" id="GO:0005789">
    <property type="term" value="C:endoplasmic reticulum membrane"/>
    <property type="evidence" value="ECO:0007669"/>
    <property type="project" value="UniProtKB-SubCell"/>
</dbReference>
<evidence type="ECO:0000256" key="6">
    <source>
        <dbReference type="ARBA" id="ARBA00022824"/>
    </source>
</evidence>
<dbReference type="SUPFAM" id="SSF48317">
    <property type="entry name" value="Acid phosphatase/Vanadium-dependent haloperoxidase"/>
    <property type="match status" value="1"/>
</dbReference>
<dbReference type="InterPro" id="IPR036938">
    <property type="entry name" value="PAP2/HPO_sf"/>
</dbReference>
<evidence type="ECO:0000256" key="3">
    <source>
        <dbReference type="ARBA" id="ARBA00008816"/>
    </source>
</evidence>
<comment type="subcellular location">
    <subcellularLocation>
        <location evidence="2">Endoplasmic reticulum membrane</location>
        <topology evidence="2">Multi-pass membrane protein</topology>
    </subcellularLocation>
</comment>
<dbReference type="GO" id="GO:0006629">
    <property type="term" value="P:lipid metabolic process"/>
    <property type="evidence" value="ECO:0007669"/>
    <property type="project" value="UniProtKB-KW"/>
</dbReference>
<gene>
    <name evidence="10" type="ORF">J4Q44_G00189480</name>
</gene>
<dbReference type="EMBL" id="JAGTTL010000016">
    <property type="protein sequence ID" value="KAK6310893.1"/>
    <property type="molecule type" value="Genomic_DNA"/>
</dbReference>
<keyword evidence="5" id="KW-0378">Hydrolase</keyword>
<evidence type="ECO:0000313" key="11">
    <source>
        <dbReference type="Proteomes" id="UP001356427"/>
    </source>
</evidence>
<evidence type="ECO:0000256" key="7">
    <source>
        <dbReference type="ARBA" id="ARBA00022989"/>
    </source>
</evidence>
<dbReference type="AlphaFoldDB" id="A0AAN8QU38"/>
<keyword evidence="11" id="KW-1185">Reference proteome</keyword>
<keyword evidence="9" id="KW-0472">Membrane</keyword>
<evidence type="ECO:0000256" key="1">
    <source>
        <dbReference type="ARBA" id="ARBA00001611"/>
    </source>
</evidence>
<evidence type="ECO:0008006" key="12">
    <source>
        <dbReference type="Google" id="ProtNLM"/>
    </source>
</evidence>
<organism evidence="10 11">
    <name type="scientific">Coregonus suidteri</name>
    <dbReference type="NCBI Taxonomy" id="861788"/>
    <lineage>
        <taxon>Eukaryota</taxon>
        <taxon>Metazoa</taxon>
        <taxon>Chordata</taxon>
        <taxon>Craniata</taxon>
        <taxon>Vertebrata</taxon>
        <taxon>Euteleostomi</taxon>
        <taxon>Actinopterygii</taxon>
        <taxon>Neopterygii</taxon>
        <taxon>Teleostei</taxon>
        <taxon>Protacanthopterygii</taxon>
        <taxon>Salmoniformes</taxon>
        <taxon>Salmonidae</taxon>
        <taxon>Coregoninae</taxon>
        <taxon>Coregonus</taxon>
    </lineage>
</organism>
<keyword evidence="7" id="KW-1133">Transmembrane helix</keyword>
<evidence type="ECO:0000256" key="4">
    <source>
        <dbReference type="ARBA" id="ARBA00022692"/>
    </source>
</evidence>
<dbReference type="GO" id="GO:0042392">
    <property type="term" value="F:sphingosine-1-phosphate phosphatase activity"/>
    <property type="evidence" value="ECO:0007669"/>
    <property type="project" value="TreeGrafter"/>
</dbReference>
<evidence type="ECO:0000313" key="10">
    <source>
        <dbReference type="EMBL" id="KAK6310893.1"/>
    </source>
</evidence>
<reference evidence="10 11" key="1">
    <citation type="submission" date="2021-04" db="EMBL/GenBank/DDBJ databases">
        <authorList>
            <person name="De Guttry C."/>
            <person name="Zahm M."/>
            <person name="Klopp C."/>
            <person name="Cabau C."/>
            <person name="Louis A."/>
            <person name="Berthelot C."/>
            <person name="Parey E."/>
            <person name="Roest Crollius H."/>
            <person name="Montfort J."/>
            <person name="Robinson-Rechavi M."/>
            <person name="Bucao C."/>
            <person name="Bouchez O."/>
            <person name="Gislard M."/>
            <person name="Lluch J."/>
            <person name="Milhes M."/>
            <person name="Lampietro C."/>
            <person name="Lopez Roques C."/>
            <person name="Donnadieu C."/>
            <person name="Braasch I."/>
            <person name="Desvignes T."/>
            <person name="Postlethwait J."/>
            <person name="Bobe J."/>
            <person name="Wedekind C."/>
            <person name="Guiguen Y."/>
        </authorList>
    </citation>
    <scope>NUCLEOTIDE SEQUENCE [LARGE SCALE GENOMIC DNA]</scope>
    <source>
        <strain evidence="10">Cs_M1</strain>
        <tissue evidence="10">Blood</tissue>
    </source>
</reference>
<evidence type="ECO:0000256" key="8">
    <source>
        <dbReference type="ARBA" id="ARBA00023098"/>
    </source>
</evidence>
<name>A0AAN8QU38_9TELE</name>